<evidence type="ECO:0000313" key="3">
    <source>
        <dbReference type="EMBL" id="KAL2641354.1"/>
    </source>
</evidence>
<keyword evidence="1" id="KW-0732">Signal</keyword>
<proteinExistence type="predicted"/>
<reference evidence="3 4" key="1">
    <citation type="submission" date="2024-09" db="EMBL/GenBank/DDBJ databases">
        <title>Chromosome-scale assembly of Riccia fluitans.</title>
        <authorList>
            <person name="Paukszto L."/>
            <person name="Sawicki J."/>
            <person name="Karawczyk K."/>
            <person name="Piernik-Szablinska J."/>
            <person name="Szczecinska M."/>
            <person name="Mazdziarz M."/>
        </authorList>
    </citation>
    <scope>NUCLEOTIDE SEQUENCE [LARGE SCALE GENOMIC DNA]</scope>
    <source>
        <strain evidence="3">Rf_01</strain>
        <tissue evidence="3">Aerial parts of the thallus</tissue>
    </source>
</reference>
<comment type="caution">
    <text evidence="3">The sequence shown here is derived from an EMBL/GenBank/DDBJ whole genome shotgun (WGS) entry which is preliminary data.</text>
</comment>
<dbReference type="InterPro" id="IPR008011">
    <property type="entry name" value="Complex1_LYR_dom"/>
</dbReference>
<evidence type="ECO:0000313" key="4">
    <source>
        <dbReference type="Proteomes" id="UP001605036"/>
    </source>
</evidence>
<protein>
    <recommendedName>
        <fullName evidence="2">Complex 1 LYR protein domain-containing protein</fullName>
    </recommendedName>
</protein>
<dbReference type="CDD" id="cd20267">
    <property type="entry name" value="Complex1_LYR_LYRM7"/>
    <property type="match status" value="1"/>
</dbReference>
<dbReference type="PANTHER" id="PTHR47484">
    <property type="entry name" value="COMPLEX 1 PROTEIN CONTAINING PROTEIN, EXPRESSED"/>
    <property type="match status" value="1"/>
</dbReference>
<feature type="chain" id="PRO_5044783247" description="Complex 1 LYR protein domain-containing protein" evidence="1">
    <location>
        <begin position="19"/>
        <end position="164"/>
    </location>
</feature>
<sequence>MPLITVLFVLPPMLGVSTFSHDPSGKGEFPRKFVVRELHRIPSCRMLQSGSDEPVEEFLDKHLTSKGAPLVGITTTRREVLSLYREVLRATRIFTWPNEQGVPWRDVLRLSARREFELARFEKDPEAIARLLVVGRDAVRATLERFSQKQDELVNKPLDESRKS</sequence>
<dbReference type="PANTHER" id="PTHR47484:SF1">
    <property type="entry name" value="COMPLEX 1 PROTEIN CONTAINING PROTEIN, EXPRESSED"/>
    <property type="match status" value="1"/>
</dbReference>
<dbReference type="EMBL" id="JBHFFA010000002">
    <property type="protein sequence ID" value="KAL2641354.1"/>
    <property type="molecule type" value="Genomic_DNA"/>
</dbReference>
<gene>
    <name evidence="3" type="ORF">R1flu_008941</name>
</gene>
<keyword evidence="4" id="KW-1185">Reference proteome</keyword>
<accession>A0ABD1Z0N4</accession>
<dbReference type="Pfam" id="PF05347">
    <property type="entry name" value="Complex1_LYR"/>
    <property type="match status" value="1"/>
</dbReference>
<feature type="signal peptide" evidence="1">
    <location>
        <begin position="1"/>
        <end position="18"/>
    </location>
</feature>
<dbReference type="Proteomes" id="UP001605036">
    <property type="component" value="Unassembled WGS sequence"/>
</dbReference>
<evidence type="ECO:0000259" key="2">
    <source>
        <dbReference type="Pfam" id="PF05347"/>
    </source>
</evidence>
<dbReference type="AlphaFoldDB" id="A0ABD1Z0N4"/>
<evidence type="ECO:0000256" key="1">
    <source>
        <dbReference type="SAM" id="SignalP"/>
    </source>
</evidence>
<feature type="domain" description="Complex 1 LYR protein" evidence="2">
    <location>
        <begin position="78"/>
        <end position="138"/>
    </location>
</feature>
<name>A0ABD1Z0N4_9MARC</name>
<dbReference type="InterPro" id="IPR045298">
    <property type="entry name" value="Complex1_LYR_LYRM7"/>
</dbReference>
<organism evidence="3 4">
    <name type="scientific">Riccia fluitans</name>
    <dbReference type="NCBI Taxonomy" id="41844"/>
    <lineage>
        <taxon>Eukaryota</taxon>
        <taxon>Viridiplantae</taxon>
        <taxon>Streptophyta</taxon>
        <taxon>Embryophyta</taxon>
        <taxon>Marchantiophyta</taxon>
        <taxon>Marchantiopsida</taxon>
        <taxon>Marchantiidae</taxon>
        <taxon>Marchantiales</taxon>
        <taxon>Ricciaceae</taxon>
        <taxon>Riccia</taxon>
    </lineage>
</organism>